<comment type="similarity">
    <text evidence="1">Belongs to the type-B carboxylesterase/lipase family.</text>
</comment>
<organism evidence="4 5">
    <name type="scientific">Sparassis crispa</name>
    <dbReference type="NCBI Taxonomy" id="139825"/>
    <lineage>
        <taxon>Eukaryota</taxon>
        <taxon>Fungi</taxon>
        <taxon>Dikarya</taxon>
        <taxon>Basidiomycota</taxon>
        <taxon>Agaricomycotina</taxon>
        <taxon>Agaricomycetes</taxon>
        <taxon>Polyporales</taxon>
        <taxon>Sparassidaceae</taxon>
        <taxon>Sparassis</taxon>
    </lineage>
</organism>
<keyword evidence="2" id="KW-0378">Hydrolase</keyword>
<name>A0A401H3A0_9APHY</name>
<comment type="caution">
    <text evidence="4">The sequence shown here is derived from an EMBL/GenBank/DDBJ whole genome shotgun (WGS) entry which is preliminary data.</text>
</comment>
<reference evidence="4 5" key="1">
    <citation type="journal article" date="2018" name="Sci. Rep.">
        <title>Genome sequence of the cauliflower mushroom Sparassis crispa (Hanabiratake) and its association with beneficial usage.</title>
        <authorList>
            <person name="Kiyama R."/>
            <person name="Furutani Y."/>
            <person name="Kawaguchi K."/>
            <person name="Nakanishi T."/>
        </authorList>
    </citation>
    <scope>NUCLEOTIDE SEQUENCE [LARGE SCALE GENOMIC DNA]</scope>
</reference>
<evidence type="ECO:0000313" key="4">
    <source>
        <dbReference type="EMBL" id="GBE88869.1"/>
    </source>
</evidence>
<dbReference type="PANTHER" id="PTHR43142">
    <property type="entry name" value="CARBOXYLIC ESTER HYDROLASE"/>
    <property type="match status" value="1"/>
</dbReference>
<dbReference type="EMBL" id="BFAD01000014">
    <property type="protein sequence ID" value="GBE88869.1"/>
    <property type="molecule type" value="Genomic_DNA"/>
</dbReference>
<feature type="domain" description="Carboxylesterase type B" evidence="3">
    <location>
        <begin position="17"/>
        <end position="198"/>
    </location>
</feature>
<protein>
    <recommendedName>
        <fullName evidence="3">Carboxylesterase type B domain-containing protein</fullName>
    </recommendedName>
</protein>
<dbReference type="InterPro" id="IPR002018">
    <property type="entry name" value="CarbesteraseB"/>
</dbReference>
<dbReference type="InParanoid" id="A0A401H3A0"/>
<dbReference type="RefSeq" id="XP_027619782.1">
    <property type="nucleotide sequence ID" value="XM_027763981.1"/>
</dbReference>
<dbReference type="PANTHER" id="PTHR43142:SF1">
    <property type="entry name" value="CARBOXYLIC ESTER HYDROLASE"/>
    <property type="match status" value="1"/>
</dbReference>
<dbReference type="OrthoDB" id="6846267at2759"/>
<dbReference type="Pfam" id="PF00135">
    <property type="entry name" value="COesterase"/>
    <property type="match status" value="1"/>
</dbReference>
<evidence type="ECO:0000256" key="1">
    <source>
        <dbReference type="ARBA" id="ARBA00005964"/>
    </source>
</evidence>
<dbReference type="SUPFAM" id="SSF53474">
    <property type="entry name" value="alpha/beta-Hydrolases"/>
    <property type="match status" value="1"/>
</dbReference>
<dbReference type="GO" id="GO:0016787">
    <property type="term" value="F:hydrolase activity"/>
    <property type="evidence" value="ECO:0007669"/>
    <property type="project" value="UniProtKB-KW"/>
</dbReference>
<dbReference type="Proteomes" id="UP000287166">
    <property type="component" value="Unassembled WGS sequence"/>
</dbReference>
<keyword evidence="5" id="KW-1185">Reference proteome</keyword>
<evidence type="ECO:0000259" key="3">
    <source>
        <dbReference type="Pfam" id="PF00135"/>
    </source>
</evidence>
<dbReference type="Gene3D" id="3.40.50.1820">
    <property type="entry name" value="alpha/beta hydrolase"/>
    <property type="match status" value="2"/>
</dbReference>
<accession>A0A401H3A0</accession>
<dbReference type="AlphaFoldDB" id="A0A401H3A0"/>
<evidence type="ECO:0000256" key="2">
    <source>
        <dbReference type="ARBA" id="ARBA00022801"/>
    </source>
</evidence>
<proteinExistence type="inferred from homology"/>
<dbReference type="GeneID" id="38785786"/>
<dbReference type="FunCoup" id="A0A401H3A0">
    <property type="interactions" value="2"/>
</dbReference>
<evidence type="ECO:0000313" key="5">
    <source>
        <dbReference type="Proteomes" id="UP000287166"/>
    </source>
</evidence>
<dbReference type="InterPro" id="IPR029058">
    <property type="entry name" value="AB_hydrolase_fold"/>
</dbReference>
<dbReference type="STRING" id="139825.A0A401H3A0"/>
<gene>
    <name evidence="4" type="ORF">SCP_1402770</name>
</gene>
<sequence length="527" mass="59224">MSRVHLQDELAQSVERVIVQTQYGPIKGGRAVNGAAAFLEVPYALPPARFENAKPLPKGFVYEDKEYIYESSYGVQPTNDGQAASAPYEDKVGLGKPTENPLFVNIICPPSFPAKRAFPVKVYIHGGFLQFGSPHGLGGQAQFVAAEQSEVWVNVGYRLSAFGFLASDQPKLNGNFGFQDQWLALLWVRENIQTFGGKYKQPRRHTDQRIVCRYIEILHHASRLPEGEKAPFHSAILQSNSIVIAPKTPTELRPQFQALCCALKLDPDAPDLLATLRDPEQVPWSVITHAIETDAVGIEHGTFRGCMDDVWMSSAPEPMEWQRSGGFARALQARGVRCIVVGDLTEEWYLYSIAHPVTSMRDVELNMERYYQIDVVKKMMTKYREVPAGSSEEEFKRLFGEMLSEGQVHLPVRLLARDLMAAGFPVIRYEIGWTPEQVRPFGYVTHGTDRPLWTIRRPTLEPSQVDVARAWVDRIESEVKAVLDGKSSSKDLHEVLALNGNKTISWKKDDKWDDLMRLVDALPGETA</sequence>